<accession>A0A392TK82</accession>
<dbReference type="AlphaFoldDB" id="A0A392TK82"/>
<protein>
    <submittedName>
        <fullName evidence="1">Uncharacterized protein</fullName>
    </submittedName>
</protein>
<evidence type="ECO:0000313" key="1">
    <source>
        <dbReference type="EMBL" id="MCI61553.1"/>
    </source>
</evidence>
<dbReference type="EMBL" id="LXQA010601864">
    <property type="protein sequence ID" value="MCI61553.1"/>
    <property type="molecule type" value="Genomic_DNA"/>
</dbReference>
<comment type="caution">
    <text evidence="1">The sequence shown here is derived from an EMBL/GenBank/DDBJ whole genome shotgun (WGS) entry which is preliminary data.</text>
</comment>
<sequence length="40" mass="4567">PVASLRLASSWRHQGRKFQGYWRKVETGGDRSRPAKINVA</sequence>
<proteinExistence type="predicted"/>
<feature type="non-terminal residue" evidence="1">
    <location>
        <position position="1"/>
    </location>
</feature>
<name>A0A392TK82_9FABA</name>
<organism evidence="1 2">
    <name type="scientific">Trifolium medium</name>
    <dbReference type="NCBI Taxonomy" id="97028"/>
    <lineage>
        <taxon>Eukaryota</taxon>
        <taxon>Viridiplantae</taxon>
        <taxon>Streptophyta</taxon>
        <taxon>Embryophyta</taxon>
        <taxon>Tracheophyta</taxon>
        <taxon>Spermatophyta</taxon>
        <taxon>Magnoliopsida</taxon>
        <taxon>eudicotyledons</taxon>
        <taxon>Gunneridae</taxon>
        <taxon>Pentapetalae</taxon>
        <taxon>rosids</taxon>
        <taxon>fabids</taxon>
        <taxon>Fabales</taxon>
        <taxon>Fabaceae</taxon>
        <taxon>Papilionoideae</taxon>
        <taxon>50 kb inversion clade</taxon>
        <taxon>NPAAA clade</taxon>
        <taxon>Hologalegina</taxon>
        <taxon>IRL clade</taxon>
        <taxon>Trifolieae</taxon>
        <taxon>Trifolium</taxon>
    </lineage>
</organism>
<dbReference type="Proteomes" id="UP000265520">
    <property type="component" value="Unassembled WGS sequence"/>
</dbReference>
<keyword evidence="2" id="KW-1185">Reference proteome</keyword>
<evidence type="ECO:0000313" key="2">
    <source>
        <dbReference type="Proteomes" id="UP000265520"/>
    </source>
</evidence>
<reference evidence="1 2" key="1">
    <citation type="journal article" date="2018" name="Front. Plant Sci.">
        <title>Red Clover (Trifolium pratense) and Zigzag Clover (T. medium) - A Picture of Genomic Similarities and Differences.</title>
        <authorList>
            <person name="Dluhosova J."/>
            <person name="Istvanek J."/>
            <person name="Nedelnik J."/>
            <person name="Repkova J."/>
        </authorList>
    </citation>
    <scope>NUCLEOTIDE SEQUENCE [LARGE SCALE GENOMIC DNA]</scope>
    <source>
        <strain evidence="2">cv. 10/8</strain>
        <tissue evidence="1">Leaf</tissue>
    </source>
</reference>